<comment type="caution">
    <text evidence="1">The sequence shown here is derived from an EMBL/GenBank/DDBJ whole genome shotgun (WGS) entry which is preliminary data.</text>
</comment>
<organism evidence="1 2">
    <name type="scientific">Seohaeicola saemankumensis</name>
    <dbReference type="NCBI Taxonomy" id="481181"/>
    <lineage>
        <taxon>Bacteria</taxon>
        <taxon>Pseudomonadati</taxon>
        <taxon>Pseudomonadota</taxon>
        <taxon>Alphaproteobacteria</taxon>
        <taxon>Rhodobacterales</taxon>
        <taxon>Roseobacteraceae</taxon>
        <taxon>Seohaeicola</taxon>
    </lineage>
</organism>
<evidence type="ECO:0000313" key="2">
    <source>
        <dbReference type="Proteomes" id="UP001597151"/>
    </source>
</evidence>
<evidence type="ECO:0000313" key="1">
    <source>
        <dbReference type="EMBL" id="MFD1196168.1"/>
    </source>
</evidence>
<sequence>MNDILHRLDSLRRPRLLIRTARIGAENYRRDINLPRILGHGGLPRPAPALEQLMEIEAGMDDNRRMGETGYSTIRHVEVMIAVMGEARLLRATRPMLTVVGADPAIPAGAAAHAALEPLG</sequence>
<dbReference type="Pfam" id="PF20083">
    <property type="entry name" value="DUF6477"/>
    <property type="match status" value="1"/>
</dbReference>
<proteinExistence type="predicted"/>
<dbReference type="EMBL" id="JBHTKR010000006">
    <property type="protein sequence ID" value="MFD1196168.1"/>
    <property type="molecule type" value="Genomic_DNA"/>
</dbReference>
<name>A0ABW3TGU0_9RHOB</name>
<protein>
    <submittedName>
        <fullName evidence="1">DUF6477 family protein</fullName>
    </submittedName>
</protein>
<dbReference type="InterPro" id="IPR045516">
    <property type="entry name" value="DUF6477"/>
</dbReference>
<keyword evidence="2" id="KW-1185">Reference proteome</keyword>
<gene>
    <name evidence="1" type="ORF">ACFQ3C_15980</name>
</gene>
<accession>A0ABW3TGU0</accession>
<dbReference type="Proteomes" id="UP001597151">
    <property type="component" value="Unassembled WGS sequence"/>
</dbReference>
<reference evidence="2" key="1">
    <citation type="journal article" date="2019" name="Int. J. Syst. Evol. Microbiol.">
        <title>The Global Catalogue of Microorganisms (GCM) 10K type strain sequencing project: providing services to taxonomists for standard genome sequencing and annotation.</title>
        <authorList>
            <consortium name="The Broad Institute Genomics Platform"/>
            <consortium name="The Broad Institute Genome Sequencing Center for Infectious Disease"/>
            <person name="Wu L."/>
            <person name="Ma J."/>
        </authorList>
    </citation>
    <scope>NUCLEOTIDE SEQUENCE [LARGE SCALE GENOMIC DNA]</scope>
    <source>
        <strain evidence="2">CCUG 55328</strain>
    </source>
</reference>
<dbReference type="RefSeq" id="WP_380793844.1">
    <property type="nucleotide sequence ID" value="NZ_JBHTKR010000006.1"/>
</dbReference>